<dbReference type="SMART" id="SM00102">
    <property type="entry name" value="ADF"/>
    <property type="match status" value="1"/>
</dbReference>
<keyword evidence="7" id="KW-1185">Reference proteome</keyword>
<comment type="similarity">
    <text evidence="1 4">Belongs to the actin-binding proteins ADF family. GMF subfamily.</text>
</comment>
<dbReference type="PIRSF" id="PIRSF001788">
    <property type="entry name" value="GMF-beta"/>
    <property type="match status" value="1"/>
</dbReference>
<evidence type="ECO:0000313" key="7">
    <source>
        <dbReference type="Proteomes" id="UP001214628"/>
    </source>
</evidence>
<evidence type="ECO:0000256" key="2">
    <source>
        <dbReference type="ARBA" id="ARBA00022490"/>
    </source>
</evidence>
<gene>
    <name evidence="6" type="ORF">MPSI1_001680</name>
</gene>
<comment type="subcellular location">
    <subcellularLocation>
        <location evidence="4">Cytoplasm</location>
    </subcellularLocation>
    <subcellularLocation>
        <location evidence="4">Nucleus</location>
    </subcellularLocation>
</comment>
<dbReference type="Gene3D" id="3.40.20.10">
    <property type="entry name" value="Severin"/>
    <property type="match status" value="1"/>
</dbReference>
<feature type="domain" description="ADF-H" evidence="5">
    <location>
        <begin position="4"/>
        <end position="141"/>
    </location>
</feature>
<proteinExistence type="inferred from homology"/>
<dbReference type="InterPro" id="IPR011171">
    <property type="entry name" value="GMF"/>
</dbReference>
<keyword evidence="2 4" id="KW-0963">Cytoplasm</keyword>
<evidence type="ECO:0000259" key="5">
    <source>
        <dbReference type="PROSITE" id="PS51263"/>
    </source>
</evidence>
<protein>
    <recommendedName>
        <fullName evidence="5">ADF-H domain-containing protein</fullName>
    </recommendedName>
</protein>
<name>A0AAF0F9X4_9BASI</name>
<dbReference type="GO" id="GO:0034316">
    <property type="term" value="P:negative regulation of Arp2/3 complex-mediated actin nucleation"/>
    <property type="evidence" value="ECO:0007669"/>
    <property type="project" value="TreeGrafter"/>
</dbReference>
<organism evidence="6 7">
    <name type="scientific">Malassezia psittaci</name>
    <dbReference type="NCBI Taxonomy" id="1821823"/>
    <lineage>
        <taxon>Eukaryota</taxon>
        <taxon>Fungi</taxon>
        <taxon>Dikarya</taxon>
        <taxon>Basidiomycota</taxon>
        <taxon>Ustilaginomycotina</taxon>
        <taxon>Malasseziomycetes</taxon>
        <taxon>Malasseziales</taxon>
        <taxon>Malasseziaceae</taxon>
        <taxon>Malassezia</taxon>
    </lineage>
</organism>
<dbReference type="SUPFAM" id="SSF55753">
    <property type="entry name" value="Actin depolymerizing proteins"/>
    <property type="match status" value="1"/>
</dbReference>
<dbReference type="PANTHER" id="PTHR11249:SF2">
    <property type="entry name" value="GLIA MATURATION FACTOR"/>
    <property type="match status" value="1"/>
</dbReference>
<evidence type="ECO:0000256" key="4">
    <source>
        <dbReference type="PIRNR" id="PIRNR001788"/>
    </source>
</evidence>
<dbReference type="GO" id="GO:0030479">
    <property type="term" value="C:actin cortical patch"/>
    <property type="evidence" value="ECO:0007669"/>
    <property type="project" value="TreeGrafter"/>
</dbReference>
<dbReference type="GO" id="GO:0005634">
    <property type="term" value="C:nucleus"/>
    <property type="evidence" value="ECO:0007669"/>
    <property type="project" value="UniProtKB-SubCell"/>
</dbReference>
<dbReference type="AlphaFoldDB" id="A0AAF0F9X4"/>
<keyword evidence="3 4" id="KW-0539">Nucleus</keyword>
<accession>A0AAF0F9X4</accession>
<dbReference type="FunFam" id="3.40.20.10:FF:000026">
    <property type="entry name" value="Glia maturation factor"/>
    <property type="match status" value="1"/>
</dbReference>
<dbReference type="GO" id="GO:0003779">
    <property type="term" value="F:actin binding"/>
    <property type="evidence" value="ECO:0007669"/>
    <property type="project" value="InterPro"/>
</dbReference>
<dbReference type="GO" id="GO:0071846">
    <property type="term" value="P:actin filament debranching"/>
    <property type="evidence" value="ECO:0007669"/>
    <property type="project" value="InterPro"/>
</dbReference>
<dbReference type="InterPro" id="IPR002108">
    <property type="entry name" value="ADF-H"/>
</dbReference>
<evidence type="ECO:0000313" key="6">
    <source>
        <dbReference type="EMBL" id="WFD43029.1"/>
    </source>
</evidence>
<dbReference type="InterPro" id="IPR029006">
    <property type="entry name" value="ADF-H/Gelsolin-like_dom_sf"/>
</dbReference>
<dbReference type="GO" id="GO:0071933">
    <property type="term" value="F:Arp2/3 complex binding"/>
    <property type="evidence" value="ECO:0007669"/>
    <property type="project" value="InterPro"/>
</dbReference>
<dbReference type="EMBL" id="CP118376">
    <property type="protein sequence ID" value="WFD43029.1"/>
    <property type="molecule type" value="Genomic_DNA"/>
</dbReference>
<evidence type="ECO:0000256" key="1">
    <source>
        <dbReference type="ARBA" id="ARBA00010055"/>
    </source>
</evidence>
<dbReference type="Pfam" id="PF00241">
    <property type="entry name" value="Cofilin_ADF"/>
    <property type="match status" value="1"/>
</dbReference>
<dbReference type="PROSITE" id="PS51263">
    <property type="entry name" value="ADF_H"/>
    <property type="match status" value="1"/>
</dbReference>
<evidence type="ECO:0000256" key="3">
    <source>
        <dbReference type="ARBA" id="ARBA00023242"/>
    </source>
</evidence>
<dbReference type="Proteomes" id="UP001214628">
    <property type="component" value="Chromosome 2"/>
</dbReference>
<sequence>MSATTTVDLDADLLKALRDFRLSKRSSKSAALVAKIDKKKLLLEEEEVFDPITPEELAEELPEHSPRFVIMSYELSHADGRVSYPLFLLYWAPVSASMELSTLYASALSNFSVHADVGKVIDIRDGILSKKVLDERLGSRR</sequence>
<reference evidence="6" key="1">
    <citation type="submission" date="2023-02" db="EMBL/GenBank/DDBJ databases">
        <title>Mating type loci evolution in Malassezia.</title>
        <authorList>
            <person name="Coelho M.A."/>
        </authorList>
    </citation>
    <scope>NUCLEOTIDE SEQUENCE</scope>
    <source>
        <strain evidence="6">CBS 14136</strain>
    </source>
</reference>
<dbReference type="PANTHER" id="PTHR11249">
    <property type="entry name" value="GLIAL FACTOR NATURATION FACTOR"/>
    <property type="match status" value="1"/>
</dbReference>